<keyword evidence="3" id="KW-1185">Reference proteome</keyword>
<dbReference type="InterPro" id="IPR011009">
    <property type="entry name" value="Kinase-like_dom_sf"/>
</dbReference>
<dbReference type="AlphaFoldDB" id="A0A9P0I623"/>
<dbReference type="PANTHER" id="PTHR11012:SF54">
    <property type="entry name" value="CHK KINASE-LIKE DOMAIN-CONTAINING PROTEIN"/>
    <property type="match status" value="1"/>
</dbReference>
<dbReference type="Pfam" id="PF02958">
    <property type="entry name" value="EcKL"/>
    <property type="match status" value="1"/>
</dbReference>
<sequence length="392" mass="44978">MEHFITNSFKDLLHKTAKEQNFVDYNLDIKEISSGGANYTSKLFAVSITEGSNTLRLFCKVTAIGEKMRAQLAKIFTTEHFFYTNLGKMYRNIEDCCGIPDELRLNVSKYYGSITELNEEVMVLEDLTAAGYEAYDRFKSIDWPYAQAATRELAKLHACAWAYAKQDPEGFGDVKKKLLYDINMDESDTEVYATKMIGNAVNILLLQEKKDKLIKYFEALDPDTYKMMQKTSRRLVLCHGDYKPSNLMHKILEDGTVDIKVVDLQTMQAGSPIVDLLYFIIAGTDEKFRAQYFDKLLDHYYTELSAAMKRLQLNPDETFSREDFDCEVKEKLPYGLLLAVFVLPVLTVEMENAPQVDESLDISKFNVEKTSDLYAERLNGVVNDYVKWGILK</sequence>
<dbReference type="EMBL" id="LR824551">
    <property type="protein sequence ID" value="CAH1640055.1"/>
    <property type="molecule type" value="Genomic_DNA"/>
</dbReference>
<proteinExistence type="predicted"/>
<evidence type="ECO:0000313" key="3">
    <source>
        <dbReference type="Proteomes" id="UP001153321"/>
    </source>
</evidence>
<dbReference type="InterPro" id="IPR004119">
    <property type="entry name" value="EcKL"/>
</dbReference>
<accession>A0A9P0I623</accession>
<dbReference type="InterPro" id="IPR015897">
    <property type="entry name" value="CHK_kinase-like"/>
</dbReference>
<evidence type="ECO:0000259" key="1">
    <source>
        <dbReference type="SMART" id="SM00587"/>
    </source>
</evidence>
<reference evidence="2" key="1">
    <citation type="submission" date="2022-02" db="EMBL/GenBank/DDBJ databases">
        <authorList>
            <person name="King R."/>
        </authorList>
    </citation>
    <scope>NUCLEOTIDE SEQUENCE</scope>
</reference>
<dbReference type="PANTHER" id="PTHR11012">
    <property type="entry name" value="PROTEIN KINASE-LIKE DOMAIN-CONTAINING"/>
    <property type="match status" value="1"/>
</dbReference>
<dbReference type="Gene3D" id="3.90.1200.10">
    <property type="match status" value="1"/>
</dbReference>
<name>A0A9P0I623_SPOLI</name>
<dbReference type="SUPFAM" id="SSF56112">
    <property type="entry name" value="Protein kinase-like (PK-like)"/>
    <property type="match status" value="1"/>
</dbReference>
<dbReference type="Proteomes" id="UP001153321">
    <property type="component" value="Chromosome 20"/>
</dbReference>
<evidence type="ECO:0000313" key="2">
    <source>
        <dbReference type="EMBL" id="CAH1640055.1"/>
    </source>
</evidence>
<gene>
    <name evidence="2" type="ORF">SPLIT_LOCUS5411</name>
</gene>
<protein>
    <recommendedName>
        <fullName evidence="1">CHK kinase-like domain-containing protein</fullName>
    </recommendedName>
</protein>
<dbReference type="SMART" id="SM00587">
    <property type="entry name" value="CHK"/>
    <property type="match status" value="1"/>
</dbReference>
<feature type="domain" description="CHK kinase-like" evidence="1">
    <location>
        <begin position="122"/>
        <end position="310"/>
    </location>
</feature>
<organism evidence="2 3">
    <name type="scientific">Spodoptera littoralis</name>
    <name type="common">Egyptian cotton leafworm</name>
    <dbReference type="NCBI Taxonomy" id="7109"/>
    <lineage>
        <taxon>Eukaryota</taxon>
        <taxon>Metazoa</taxon>
        <taxon>Ecdysozoa</taxon>
        <taxon>Arthropoda</taxon>
        <taxon>Hexapoda</taxon>
        <taxon>Insecta</taxon>
        <taxon>Pterygota</taxon>
        <taxon>Neoptera</taxon>
        <taxon>Endopterygota</taxon>
        <taxon>Lepidoptera</taxon>
        <taxon>Glossata</taxon>
        <taxon>Ditrysia</taxon>
        <taxon>Noctuoidea</taxon>
        <taxon>Noctuidae</taxon>
        <taxon>Amphipyrinae</taxon>
        <taxon>Spodoptera</taxon>
    </lineage>
</organism>